<evidence type="ECO:0000256" key="5">
    <source>
        <dbReference type="ARBA" id="ARBA00023134"/>
    </source>
</evidence>
<dbReference type="EMBL" id="JAUEDM010000007">
    <property type="protein sequence ID" value="KAK3313900.1"/>
    <property type="molecule type" value="Genomic_DNA"/>
</dbReference>
<evidence type="ECO:0000256" key="1">
    <source>
        <dbReference type="ARBA" id="ARBA00004308"/>
    </source>
</evidence>
<dbReference type="GO" id="GO:0000329">
    <property type="term" value="C:fungal-type vacuole membrane"/>
    <property type="evidence" value="ECO:0007669"/>
    <property type="project" value="TreeGrafter"/>
</dbReference>
<gene>
    <name evidence="10" type="ORF">B0H66DRAFT_482916</name>
</gene>
<dbReference type="InterPro" id="IPR039400">
    <property type="entry name" value="RagC/D"/>
</dbReference>
<dbReference type="PANTHER" id="PTHR11259">
    <property type="entry name" value="RAS-RELATED GTP BINDING RAG/GTR YEAST"/>
    <property type="match status" value="1"/>
</dbReference>
<keyword evidence="6" id="KW-0472">Membrane</keyword>
<dbReference type="GO" id="GO:0009267">
    <property type="term" value="P:cellular response to starvation"/>
    <property type="evidence" value="ECO:0007669"/>
    <property type="project" value="TreeGrafter"/>
</dbReference>
<keyword evidence="11" id="KW-1185">Reference proteome</keyword>
<dbReference type="GO" id="GO:0005525">
    <property type="term" value="F:GTP binding"/>
    <property type="evidence" value="ECO:0007669"/>
    <property type="project" value="UniProtKB-UniRule"/>
</dbReference>
<dbReference type="PANTHER" id="PTHR11259:SF2">
    <property type="entry name" value="GH16429P"/>
    <property type="match status" value="1"/>
</dbReference>
<comment type="subunit">
    <text evidence="8">Component of the GSE complex.</text>
</comment>
<keyword evidence="3 8" id="KW-0547">Nucleotide-binding</keyword>
<reference evidence="10" key="1">
    <citation type="journal article" date="2023" name="Mol. Phylogenet. Evol.">
        <title>Genome-scale phylogeny and comparative genomics of the fungal order Sordariales.</title>
        <authorList>
            <person name="Hensen N."/>
            <person name="Bonometti L."/>
            <person name="Westerberg I."/>
            <person name="Brannstrom I.O."/>
            <person name="Guillou S."/>
            <person name="Cros-Aarteil S."/>
            <person name="Calhoun S."/>
            <person name="Haridas S."/>
            <person name="Kuo A."/>
            <person name="Mondo S."/>
            <person name="Pangilinan J."/>
            <person name="Riley R."/>
            <person name="LaButti K."/>
            <person name="Andreopoulos B."/>
            <person name="Lipzen A."/>
            <person name="Chen C."/>
            <person name="Yan M."/>
            <person name="Daum C."/>
            <person name="Ng V."/>
            <person name="Clum A."/>
            <person name="Steindorff A."/>
            <person name="Ohm R.A."/>
            <person name="Martin F."/>
            <person name="Silar P."/>
            <person name="Natvig D.O."/>
            <person name="Lalanne C."/>
            <person name="Gautier V."/>
            <person name="Ament-Velasquez S.L."/>
            <person name="Kruys A."/>
            <person name="Hutchinson M.I."/>
            <person name="Powell A.J."/>
            <person name="Barry K."/>
            <person name="Miller A.N."/>
            <person name="Grigoriev I.V."/>
            <person name="Debuchy R."/>
            <person name="Gladieux P."/>
            <person name="Hiltunen Thoren M."/>
            <person name="Johannesson H."/>
        </authorList>
    </citation>
    <scope>NUCLEOTIDE SEQUENCE</scope>
    <source>
        <strain evidence="10">CBS 118394</strain>
    </source>
</reference>
<feature type="region of interest" description="Disordered" evidence="9">
    <location>
        <begin position="57"/>
        <end position="82"/>
    </location>
</feature>
<dbReference type="InterPro" id="IPR006762">
    <property type="entry name" value="Gtr1_RagA"/>
</dbReference>
<accession>A0AAE0HVX8</accession>
<reference evidence="10" key="2">
    <citation type="submission" date="2023-06" db="EMBL/GenBank/DDBJ databases">
        <authorList>
            <consortium name="Lawrence Berkeley National Laboratory"/>
            <person name="Haridas S."/>
            <person name="Hensen N."/>
            <person name="Bonometti L."/>
            <person name="Westerberg I."/>
            <person name="Brannstrom I.O."/>
            <person name="Guillou S."/>
            <person name="Cros-Aarteil S."/>
            <person name="Calhoun S."/>
            <person name="Kuo A."/>
            <person name="Mondo S."/>
            <person name="Pangilinan J."/>
            <person name="Riley R."/>
            <person name="Labutti K."/>
            <person name="Andreopoulos B."/>
            <person name="Lipzen A."/>
            <person name="Chen C."/>
            <person name="Yanf M."/>
            <person name="Daum C."/>
            <person name="Ng V."/>
            <person name="Clum A."/>
            <person name="Steindorff A."/>
            <person name="Ohm R."/>
            <person name="Martin F."/>
            <person name="Silar P."/>
            <person name="Natvig D."/>
            <person name="Lalanne C."/>
            <person name="Gautier V."/>
            <person name="Ament-Velasquez S.L."/>
            <person name="Kruys A."/>
            <person name="Hutchinson M.I."/>
            <person name="Powell A.J."/>
            <person name="Barry K."/>
            <person name="Miller A.N."/>
            <person name="Grigoriev I.V."/>
            <person name="Debuchy R."/>
            <person name="Gladieux P."/>
            <person name="Thoren M.H."/>
            <person name="Johannesson H."/>
        </authorList>
    </citation>
    <scope>NUCLEOTIDE SEQUENCE</scope>
    <source>
        <strain evidence="10">CBS 118394</strain>
    </source>
</reference>
<proteinExistence type="inferred from homology"/>
<evidence type="ECO:0000256" key="2">
    <source>
        <dbReference type="ARBA" id="ARBA00007756"/>
    </source>
</evidence>
<evidence type="ECO:0000256" key="4">
    <source>
        <dbReference type="ARBA" id="ARBA00022801"/>
    </source>
</evidence>
<dbReference type="Proteomes" id="UP001283341">
    <property type="component" value="Unassembled WGS sequence"/>
</dbReference>
<dbReference type="GO" id="GO:1990131">
    <property type="term" value="C:Gtr1-Gtr2 GTPase complex"/>
    <property type="evidence" value="ECO:0007669"/>
    <property type="project" value="UniProtKB-UniRule"/>
</dbReference>
<dbReference type="AlphaFoldDB" id="A0AAE0HVX8"/>
<keyword evidence="4" id="KW-0378">Hydrolase</keyword>
<dbReference type="GO" id="GO:0010507">
    <property type="term" value="P:negative regulation of autophagy"/>
    <property type="evidence" value="ECO:0007669"/>
    <property type="project" value="TreeGrafter"/>
</dbReference>
<protein>
    <recommendedName>
        <fullName evidence="8">GTP-binding protein</fullName>
    </recommendedName>
</protein>
<evidence type="ECO:0000256" key="8">
    <source>
        <dbReference type="RuleBase" id="RU367014"/>
    </source>
</evidence>
<comment type="catalytic activity">
    <reaction evidence="7">
        <text>GTP + H2O = GDP + phosphate + H(+)</text>
        <dbReference type="Rhea" id="RHEA:19669"/>
        <dbReference type="ChEBI" id="CHEBI:15377"/>
        <dbReference type="ChEBI" id="CHEBI:15378"/>
        <dbReference type="ChEBI" id="CHEBI:37565"/>
        <dbReference type="ChEBI" id="CHEBI:43474"/>
        <dbReference type="ChEBI" id="CHEBI:58189"/>
    </reaction>
    <physiologicalReaction direction="left-to-right" evidence="7">
        <dbReference type="Rhea" id="RHEA:19670"/>
    </physiologicalReaction>
</comment>
<dbReference type="GO" id="GO:0003924">
    <property type="term" value="F:GTPase activity"/>
    <property type="evidence" value="ECO:0007669"/>
    <property type="project" value="UniProtKB-UniRule"/>
</dbReference>
<dbReference type="SUPFAM" id="SSF52540">
    <property type="entry name" value="P-loop containing nucleoside triphosphate hydrolases"/>
    <property type="match status" value="1"/>
</dbReference>
<name>A0AAE0HVX8_9PEZI</name>
<dbReference type="GO" id="GO:0012505">
    <property type="term" value="C:endomembrane system"/>
    <property type="evidence" value="ECO:0007669"/>
    <property type="project" value="UniProtKB-SubCell"/>
</dbReference>
<organism evidence="10 11">
    <name type="scientific">Apodospora peruviana</name>
    <dbReference type="NCBI Taxonomy" id="516989"/>
    <lineage>
        <taxon>Eukaryota</taxon>
        <taxon>Fungi</taxon>
        <taxon>Dikarya</taxon>
        <taxon>Ascomycota</taxon>
        <taxon>Pezizomycotina</taxon>
        <taxon>Sordariomycetes</taxon>
        <taxon>Sordariomycetidae</taxon>
        <taxon>Sordariales</taxon>
        <taxon>Lasiosphaeriaceae</taxon>
        <taxon>Apodospora</taxon>
    </lineage>
</organism>
<feature type="compositionally biased region" description="Polar residues" evidence="9">
    <location>
        <begin position="21"/>
        <end position="32"/>
    </location>
</feature>
<evidence type="ECO:0000313" key="11">
    <source>
        <dbReference type="Proteomes" id="UP001283341"/>
    </source>
</evidence>
<feature type="compositionally biased region" description="Polar residues" evidence="9">
    <location>
        <begin position="1"/>
        <end position="10"/>
    </location>
</feature>
<comment type="subcellular location">
    <subcellularLocation>
        <location evidence="1">Endomembrane system</location>
    </subcellularLocation>
</comment>
<comment type="similarity">
    <text evidence="2 8">Belongs to the GTR/RAG GTP-binding protein family.</text>
</comment>
<evidence type="ECO:0000256" key="3">
    <source>
        <dbReference type="ARBA" id="ARBA00022741"/>
    </source>
</evidence>
<feature type="region of interest" description="Disordered" evidence="9">
    <location>
        <begin position="1"/>
        <end position="34"/>
    </location>
</feature>
<dbReference type="FunFam" id="3.30.450.190:FF:000005">
    <property type="entry name" value="Gtr1 g domain containing protein"/>
    <property type="match status" value="1"/>
</dbReference>
<keyword evidence="5 8" id="KW-0342">GTP-binding</keyword>
<dbReference type="FunFam" id="3.40.50.300:FF:000643">
    <property type="entry name" value="Small monomeric GTPase (Gtr2)"/>
    <property type="match status" value="1"/>
</dbReference>
<dbReference type="CDD" id="cd11385">
    <property type="entry name" value="RagC_like"/>
    <property type="match status" value="1"/>
</dbReference>
<comment type="caution">
    <text evidence="10">The sequence shown here is derived from an EMBL/GenBank/DDBJ whole genome shotgun (WGS) entry which is preliminary data.</text>
</comment>
<dbReference type="GO" id="GO:0005634">
    <property type="term" value="C:nucleus"/>
    <property type="evidence" value="ECO:0007669"/>
    <property type="project" value="TreeGrafter"/>
</dbReference>
<dbReference type="InterPro" id="IPR027417">
    <property type="entry name" value="P-loop_NTPase"/>
</dbReference>
<evidence type="ECO:0000256" key="7">
    <source>
        <dbReference type="ARBA" id="ARBA00049117"/>
    </source>
</evidence>
<evidence type="ECO:0000256" key="6">
    <source>
        <dbReference type="ARBA" id="ARBA00023136"/>
    </source>
</evidence>
<dbReference type="Gene3D" id="3.40.50.300">
    <property type="entry name" value="P-loop containing nucleotide triphosphate hydrolases"/>
    <property type="match status" value="1"/>
</dbReference>
<evidence type="ECO:0000313" key="10">
    <source>
        <dbReference type="EMBL" id="KAK3313900.1"/>
    </source>
</evidence>
<sequence length="438" mass="49116">MSSAFLQTDNGHPASFDTDDATQPQSQTSPTRRSLVRCISPAVLNLERVFEQNRQRLQKKDGVPAPAAKVSDQASVPQTKGKPRLLLMGQRRSGKSSISSVVFHKLPPSETLFLESTARIQKDSLNSFMEFQVWDFPGQIDIFDNPNFTFDIDAIFGEIGALIWVIDAQDDYLESVARLNSTILNLQRGYPHINIEVFIHKVDGLSDDYKLDIQRDVTIRIQDELSDQGIENAPVNFHLTSIYDHSIFEAFSKVIQKLIPRLGQLEAMLTNLCRTCRFEKAYLFDVNTKIYIATDNTPEDMASYEICSDYVDVIIDFTEVYGSPEWKRSDEWRARLEGPPWLQTLENQVACEFAESGMVLADAQRPIMLREVDRFLALVAIMKEGSYDKMPQINMNVDVVVKGLIEFFEITKTKTGIAAVGGGTPGAVAVEGGGDGRL</sequence>
<dbReference type="Pfam" id="PF04670">
    <property type="entry name" value="Gtr1_RagA"/>
    <property type="match status" value="1"/>
</dbReference>
<evidence type="ECO:0000256" key="9">
    <source>
        <dbReference type="SAM" id="MobiDB-lite"/>
    </source>
</evidence>
<comment type="function">
    <text evidence="8">GTPase involved in activation of the TORC1 signaling pathway, which promotes growth and represses autophagy in nutrient-rich conditions.</text>
</comment>
<dbReference type="Gene3D" id="3.30.450.190">
    <property type="match status" value="1"/>
</dbReference>
<dbReference type="GO" id="GO:1904263">
    <property type="term" value="P:positive regulation of TORC1 signaling"/>
    <property type="evidence" value="ECO:0007669"/>
    <property type="project" value="TreeGrafter"/>
</dbReference>